<organism evidence="4 5">
    <name type="scientific">Ostreobium quekettii</name>
    <dbReference type="NCBI Taxonomy" id="121088"/>
    <lineage>
        <taxon>Eukaryota</taxon>
        <taxon>Viridiplantae</taxon>
        <taxon>Chlorophyta</taxon>
        <taxon>core chlorophytes</taxon>
        <taxon>Ulvophyceae</taxon>
        <taxon>TCBD clade</taxon>
        <taxon>Bryopsidales</taxon>
        <taxon>Ostreobineae</taxon>
        <taxon>Ostreobiaceae</taxon>
        <taxon>Ostreobium</taxon>
    </lineage>
</organism>
<dbReference type="SUPFAM" id="SSF50814">
    <property type="entry name" value="Lipocalins"/>
    <property type="match status" value="1"/>
</dbReference>
<dbReference type="AlphaFoldDB" id="A0A8S1JFP6"/>
<name>A0A8S1JFP6_9CHLO</name>
<dbReference type="EMBL" id="CAJHUC010002965">
    <property type="protein sequence ID" value="CAD7704862.1"/>
    <property type="molecule type" value="Genomic_DNA"/>
</dbReference>
<comment type="similarity">
    <text evidence="1">Belongs to the calycin superfamily. Lipocalin family.</text>
</comment>
<evidence type="ECO:0000313" key="5">
    <source>
        <dbReference type="Proteomes" id="UP000708148"/>
    </source>
</evidence>
<dbReference type="InterPro" id="IPR012674">
    <property type="entry name" value="Calycin"/>
</dbReference>
<sequence length="344" mass="37403">MQRPTHAAPHGPFRIPPISRLPPRPARPFSRIPVSNPIPCRRISRGVPDSACRSMAPRGDQSGGDRGQGPWAGALAASAAVVVALASLAGPAGATEFNKMSTSGDLFDPMRYTGRWYEVASLKRGFAGEGQQDCHCTQGIYSPKQMSKGKIALEVNTFCVHGSPKGRVSGIQGQVSCAPPAELKLMPEFETDLERKEMIEEKCVLRFPAIPFIPPEPYDVIRTDYENYALVQGAVDTSFVQIYSRTPNPGKKFIEQQKAFLKEFGYPINAIRDTPQDCPVVSIDALMGAMGKDTTMESMMKNTMPSNVTIADIPGVEFAGPRNVVEGVKDFLTLLRQTNGTSID</sequence>
<evidence type="ECO:0000313" key="4">
    <source>
        <dbReference type="EMBL" id="CAD7704862.1"/>
    </source>
</evidence>
<evidence type="ECO:0000256" key="2">
    <source>
        <dbReference type="SAM" id="MobiDB-lite"/>
    </source>
</evidence>
<dbReference type="InterPro" id="IPR002345">
    <property type="entry name" value="Lipocalin"/>
</dbReference>
<dbReference type="GO" id="GO:0036094">
    <property type="term" value="F:small molecule binding"/>
    <property type="evidence" value="ECO:0007669"/>
    <property type="project" value="InterPro"/>
</dbReference>
<evidence type="ECO:0000259" key="3">
    <source>
        <dbReference type="Pfam" id="PF08212"/>
    </source>
</evidence>
<dbReference type="Pfam" id="PF08212">
    <property type="entry name" value="Lipocalin_2"/>
    <property type="match status" value="1"/>
</dbReference>
<comment type="caution">
    <text evidence="4">The sequence shown here is derived from an EMBL/GenBank/DDBJ whole genome shotgun (WGS) entry which is preliminary data.</text>
</comment>
<dbReference type="Proteomes" id="UP000708148">
    <property type="component" value="Unassembled WGS sequence"/>
</dbReference>
<dbReference type="PANTHER" id="PTHR11430:SF32">
    <property type="entry name" value="CHLOROPLASTIC LIPOCALIN"/>
    <property type="match status" value="1"/>
</dbReference>
<accession>A0A8S1JFP6</accession>
<proteinExistence type="inferred from homology"/>
<dbReference type="InterPro" id="IPR000566">
    <property type="entry name" value="Lipocln_cytosolic_FA-bd_dom"/>
</dbReference>
<keyword evidence="5" id="KW-1185">Reference proteome</keyword>
<feature type="region of interest" description="Disordered" evidence="2">
    <location>
        <begin position="1"/>
        <end position="70"/>
    </location>
</feature>
<dbReference type="Gene3D" id="2.40.128.20">
    <property type="match status" value="1"/>
</dbReference>
<protein>
    <recommendedName>
        <fullName evidence="3">Lipocalin/cytosolic fatty-acid binding domain-containing protein</fullName>
    </recommendedName>
</protein>
<reference evidence="4" key="1">
    <citation type="submission" date="2020-12" db="EMBL/GenBank/DDBJ databases">
        <authorList>
            <person name="Iha C."/>
        </authorList>
    </citation>
    <scope>NUCLEOTIDE SEQUENCE</scope>
</reference>
<gene>
    <name evidence="4" type="ORF">OSTQU699_LOCUS10217</name>
</gene>
<dbReference type="OrthoDB" id="565904at2759"/>
<evidence type="ECO:0000256" key="1">
    <source>
        <dbReference type="ARBA" id="ARBA00006889"/>
    </source>
</evidence>
<feature type="domain" description="Lipocalin/cytosolic fatty-acid binding" evidence="3">
    <location>
        <begin position="108"/>
        <end position="276"/>
    </location>
</feature>
<dbReference type="PANTHER" id="PTHR11430">
    <property type="entry name" value="LIPOCALIN"/>
    <property type="match status" value="1"/>
</dbReference>